<accession>A0A5S3PIK2</accession>
<name>A0A5S3PIK2_9RHOB</name>
<protein>
    <recommendedName>
        <fullName evidence="4">HdeD family acid-resistance protein</fullName>
    </recommendedName>
</protein>
<keyword evidence="1" id="KW-0812">Transmembrane</keyword>
<evidence type="ECO:0000256" key="1">
    <source>
        <dbReference type="SAM" id="Phobius"/>
    </source>
</evidence>
<dbReference type="AlphaFoldDB" id="A0A5S3PIK2"/>
<dbReference type="EMBL" id="VANS01000001">
    <property type="protein sequence ID" value="TMM54204.1"/>
    <property type="molecule type" value="Genomic_DNA"/>
</dbReference>
<keyword evidence="3" id="KW-1185">Reference proteome</keyword>
<feature type="transmembrane region" description="Helical" evidence="1">
    <location>
        <begin position="100"/>
        <end position="119"/>
    </location>
</feature>
<dbReference type="OrthoDB" id="9815400at2"/>
<feature type="transmembrane region" description="Helical" evidence="1">
    <location>
        <begin position="167"/>
        <end position="188"/>
    </location>
</feature>
<keyword evidence="1" id="KW-1133">Transmembrane helix</keyword>
<proteinExistence type="predicted"/>
<gene>
    <name evidence="2" type="ORF">FDT80_00985</name>
</gene>
<dbReference type="GO" id="GO:0005886">
    <property type="term" value="C:plasma membrane"/>
    <property type="evidence" value="ECO:0007669"/>
    <property type="project" value="TreeGrafter"/>
</dbReference>
<dbReference type="Proteomes" id="UP000309550">
    <property type="component" value="Unassembled WGS sequence"/>
</dbReference>
<sequence length="198" mass="21129">MAEFRVEGDRRGGLRGLRVWLWVSGVASLALGVAALLFPFAATLAVELLFGAVLAASGVVQVLRALSTGASGNRLFDLLFGGVALLAGLVLLFFPLQGAVTLTIVLAVFFILGGLFKLFSAWWLRPAWMSRHGFPVIDGWWWFALSGALSCLLGLVLLLGLPSTATWALGLMVGIDLLVLGAAEIGFARSVGRLERRY</sequence>
<keyword evidence="1" id="KW-0472">Membrane</keyword>
<dbReference type="PANTHER" id="PTHR34989:SF1">
    <property type="entry name" value="PROTEIN HDED"/>
    <property type="match status" value="1"/>
</dbReference>
<dbReference type="RefSeq" id="WP_138660378.1">
    <property type="nucleotide sequence ID" value="NZ_VANS01000001.1"/>
</dbReference>
<feature type="transmembrane region" description="Helical" evidence="1">
    <location>
        <begin position="20"/>
        <end position="38"/>
    </location>
</feature>
<evidence type="ECO:0008006" key="4">
    <source>
        <dbReference type="Google" id="ProtNLM"/>
    </source>
</evidence>
<dbReference type="InterPro" id="IPR005325">
    <property type="entry name" value="DUF308_memb"/>
</dbReference>
<feature type="transmembrane region" description="Helical" evidence="1">
    <location>
        <begin position="75"/>
        <end position="94"/>
    </location>
</feature>
<evidence type="ECO:0000313" key="3">
    <source>
        <dbReference type="Proteomes" id="UP000309550"/>
    </source>
</evidence>
<dbReference type="InterPro" id="IPR052712">
    <property type="entry name" value="Acid_resist_chaperone_HdeD"/>
</dbReference>
<comment type="caution">
    <text evidence="2">The sequence shown here is derived from an EMBL/GenBank/DDBJ whole genome shotgun (WGS) entry which is preliminary data.</text>
</comment>
<feature type="transmembrane region" description="Helical" evidence="1">
    <location>
        <begin position="140"/>
        <end position="161"/>
    </location>
</feature>
<evidence type="ECO:0000313" key="2">
    <source>
        <dbReference type="EMBL" id="TMM54204.1"/>
    </source>
</evidence>
<organism evidence="2 3">
    <name type="scientific">Sulfitobacter sabulilitoris</name>
    <dbReference type="NCBI Taxonomy" id="2562655"/>
    <lineage>
        <taxon>Bacteria</taxon>
        <taxon>Pseudomonadati</taxon>
        <taxon>Pseudomonadota</taxon>
        <taxon>Alphaproteobacteria</taxon>
        <taxon>Rhodobacterales</taxon>
        <taxon>Roseobacteraceae</taxon>
        <taxon>Sulfitobacter</taxon>
    </lineage>
</organism>
<feature type="transmembrane region" description="Helical" evidence="1">
    <location>
        <begin position="44"/>
        <end position="63"/>
    </location>
</feature>
<dbReference type="Pfam" id="PF03729">
    <property type="entry name" value="DUF308"/>
    <property type="match status" value="1"/>
</dbReference>
<dbReference type="PANTHER" id="PTHR34989">
    <property type="entry name" value="PROTEIN HDED"/>
    <property type="match status" value="1"/>
</dbReference>
<reference evidence="2 3" key="1">
    <citation type="submission" date="2019-05" db="EMBL/GenBank/DDBJ databases">
        <title>Sulfitobacter sabulilitoris sp. nov., isolated from a marine sand.</title>
        <authorList>
            <person name="Yoon J.-H."/>
        </authorList>
    </citation>
    <scope>NUCLEOTIDE SEQUENCE [LARGE SCALE GENOMIC DNA]</scope>
    <source>
        <strain evidence="2 3">HSMS-29</strain>
    </source>
</reference>